<evidence type="ECO:0000256" key="1">
    <source>
        <dbReference type="SAM" id="MobiDB-lite"/>
    </source>
</evidence>
<feature type="compositionally biased region" description="Basic and acidic residues" evidence="1">
    <location>
        <begin position="70"/>
        <end position="79"/>
    </location>
</feature>
<feature type="region of interest" description="Disordered" evidence="1">
    <location>
        <begin position="817"/>
        <end position="842"/>
    </location>
</feature>
<accession>A0ABP0S142</accession>
<feature type="compositionally biased region" description="Pro residues" evidence="1">
    <location>
        <begin position="111"/>
        <end position="124"/>
    </location>
</feature>
<feature type="compositionally biased region" description="Low complexity" evidence="1">
    <location>
        <begin position="99"/>
        <end position="110"/>
    </location>
</feature>
<keyword evidence="3" id="KW-1185">Reference proteome</keyword>
<sequence>MSFSRTRSLAILVKASCQVFLDQGLGKKLKGMADQVRQPKVKAMPAALRRQLYNASGRLDETSSVGSWTRVDEEPRDPWEAPAFEPVQESAAEQTDAEASASAPAATPVQVTPPPPPAGGPPPSSSAAPVIQAAQSWLNHSNETPASRKLRRQQEQAARRGRRGIRWGNMAPANLRHNPLNTALPDHLSQIGSGEGERSILILDNRDMRIQSPFQNWLLDEVLTNALTYLNVKSDRNLVKSPSTGYHFNLFLVRTLDSVKVVICGSATCYTSVPCAKWDAMTGSVLSHSAFQPFRWPPMTENSPTWADVKIKLEGHLLVHLELRGYRSDADMSIQMIHIADAIHTILSDTVFIPSIVITVFQGWRVVAVSWEVGGRIYACSEGGIVVALDSPLCHFECRFTATSSPDSLGADADRLEMRFWSASDRLDISANTASIPSSWLVISRVSGPTLIRNAKWCRDHGARVEGPDQALQFSQLAAIHAHWTAKIEASSIDDTGPRVSAIAVESNPVNVHLVCESPLFKKDRAIVHAEALALQCHDPLEEVVANILPPIVDGPAVQPVEDAPKLLPVLQGPSPAGCVPLAPVSSAKPSMTDPGQAPPPGSLTGGAMAPPRRSMEQRRSDPIDCSAMTPHAFVEAARGYGSNWPPASGPFPSRAHRQSSVQIDEINEISADQGPRMFEWIRNMFRPDRWASKILDLPVFDSAFVQAVKKTPLSSLAFTVALEAPSGATFVEKVLELSSSWENSVVEVFQGRELMLEQYWSLAHSVERAYFESTAVQLGFGLCESVGSTTSAPDPSAPLRKRAAIAGLTAKPLTQPKKAKGVNSSASTSSTPLLDKERSEKKKWASRLEEIGLRAGEHARLFQEAQLGPELSPAEKSQLRSLVLLSGAHRTIAAHVRTFERLERWMGAFDVPVYPLTLDKVLKYCLFLNERDCGPSVLPSLRASVKWVCSRLAIDPPDFDDHRFLALQATVICERAKILKEAIPIPIEVIKELELFVCVEENPLCARLFIWWVLCMVFASLRFDDGVHVKPCELEFKDEGLFGVAWQTKVERKRMGTRFVVPRIGFQCSEWLEVGWKEFRANHDLDRDYWIPELGTTDVFKPEPPTFARSLQWMKYLSRRAVDASTRMSRESKTQCALAINQFTMHSCRVTLLDAAVHAGRTTEEIGLQANWKNPGPLVLKYTRNRSAVPALMVKQLVKDLVQECHPTQEDQDTLLIDSADAELNAIEYFIKKPSTGSSYEYKFHCNSRNSEDYTACNRYMLTACSSVGDVLPDVSVLCKACSRARPEVLPLLGLAPEQSAT</sequence>
<evidence type="ECO:0000313" key="2">
    <source>
        <dbReference type="EMBL" id="CAK9106083.1"/>
    </source>
</evidence>
<dbReference type="Proteomes" id="UP001642464">
    <property type="component" value="Unassembled WGS sequence"/>
</dbReference>
<organism evidence="2 3">
    <name type="scientific">Durusdinium trenchii</name>
    <dbReference type="NCBI Taxonomy" id="1381693"/>
    <lineage>
        <taxon>Eukaryota</taxon>
        <taxon>Sar</taxon>
        <taxon>Alveolata</taxon>
        <taxon>Dinophyceae</taxon>
        <taxon>Suessiales</taxon>
        <taxon>Symbiodiniaceae</taxon>
        <taxon>Durusdinium</taxon>
    </lineage>
</organism>
<reference evidence="2 3" key="1">
    <citation type="submission" date="2024-02" db="EMBL/GenBank/DDBJ databases">
        <authorList>
            <person name="Chen Y."/>
            <person name="Shah S."/>
            <person name="Dougan E. K."/>
            <person name="Thang M."/>
            <person name="Chan C."/>
        </authorList>
    </citation>
    <scope>NUCLEOTIDE SEQUENCE [LARGE SCALE GENOMIC DNA]</scope>
</reference>
<feature type="compositionally biased region" description="Polar residues" evidence="1">
    <location>
        <begin position="823"/>
        <end position="833"/>
    </location>
</feature>
<dbReference type="EMBL" id="CAXAMM010042662">
    <property type="protein sequence ID" value="CAK9106083.1"/>
    <property type="molecule type" value="Genomic_DNA"/>
</dbReference>
<name>A0ABP0S142_9DINO</name>
<comment type="caution">
    <text evidence="2">The sequence shown here is derived from an EMBL/GenBank/DDBJ whole genome shotgun (WGS) entry which is preliminary data.</text>
</comment>
<protein>
    <submittedName>
        <fullName evidence="2">Uncharacterized protein</fullName>
    </submittedName>
</protein>
<feature type="region of interest" description="Disordered" evidence="1">
    <location>
        <begin position="58"/>
        <end position="162"/>
    </location>
</feature>
<feature type="region of interest" description="Disordered" evidence="1">
    <location>
        <begin position="586"/>
        <end position="621"/>
    </location>
</feature>
<proteinExistence type="predicted"/>
<feature type="compositionally biased region" description="Low complexity" evidence="1">
    <location>
        <begin position="125"/>
        <end position="136"/>
    </location>
</feature>
<evidence type="ECO:0000313" key="3">
    <source>
        <dbReference type="Proteomes" id="UP001642464"/>
    </source>
</evidence>
<gene>
    <name evidence="2" type="ORF">SCF082_LOCUS49411</name>
</gene>